<name>Q6CLJ0_KLULA</name>
<dbReference type="InParanoid" id="Q6CLJ0"/>
<dbReference type="FunCoup" id="Q6CLJ0">
    <property type="interactions" value="26"/>
</dbReference>
<dbReference type="PANTHER" id="PTHR37783">
    <property type="entry name" value="MEMBRANE PROTEIN, PUTATIVE (AFU_ORTHOLOGUE AFUA_1G04315)-RELATED"/>
    <property type="match status" value="1"/>
</dbReference>
<dbReference type="AlphaFoldDB" id="Q6CLJ0"/>
<evidence type="ECO:0000313" key="4">
    <source>
        <dbReference type="Proteomes" id="UP000000598"/>
    </source>
</evidence>
<dbReference type="eggNOG" id="ENOG502RZUI">
    <property type="taxonomic scope" value="Eukaryota"/>
</dbReference>
<evidence type="ECO:0000313" key="3">
    <source>
        <dbReference type="EMBL" id="CAG97907.1"/>
    </source>
</evidence>
<protein>
    <submittedName>
        <fullName evidence="3">KLLA0F02640p</fullName>
    </submittedName>
</protein>
<dbReference type="PANTHER" id="PTHR37783:SF1">
    <property type="entry name" value="MEMBRANE PROTEIN, PUTATIVE (AFU_ORTHOLOGUE AFUA_1G04315)-RELATED"/>
    <property type="match status" value="1"/>
</dbReference>
<feature type="transmembrane region" description="Helical" evidence="1">
    <location>
        <begin position="155"/>
        <end position="176"/>
    </location>
</feature>
<proteinExistence type="predicted"/>
<keyword evidence="1" id="KW-1133">Transmembrane helix</keyword>
<dbReference type="EMBL" id="CR382126">
    <property type="protein sequence ID" value="CAG97907.1"/>
    <property type="molecule type" value="Genomic_DNA"/>
</dbReference>
<feature type="domain" description="DUF2470" evidence="2">
    <location>
        <begin position="12"/>
        <end position="92"/>
    </location>
</feature>
<dbReference type="PaxDb" id="284590-Q6CLJ0"/>
<dbReference type="Pfam" id="PF10615">
    <property type="entry name" value="DUF2470"/>
    <property type="match status" value="1"/>
</dbReference>
<keyword evidence="1" id="KW-0812">Transmembrane</keyword>
<keyword evidence="4" id="KW-1185">Reference proteome</keyword>
<dbReference type="InterPro" id="IPR037119">
    <property type="entry name" value="Haem_oxidase_HugZ-like_sf"/>
</dbReference>
<evidence type="ECO:0000259" key="2">
    <source>
        <dbReference type="Pfam" id="PF10615"/>
    </source>
</evidence>
<organism evidence="3 4">
    <name type="scientific">Kluyveromyces lactis (strain ATCC 8585 / CBS 2359 / DSM 70799 / NBRC 1267 / NRRL Y-1140 / WM37)</name>
    <name type="common">Yeast</name>
    <name type="synonym">Candida sphaerica</name>
    <dbReference type="NCBI Taxonomy" id="284590"/>
    <lineage>
        <taxon>Eukaryota</taxon>
        <taxon>Fungi</taxon>
        <taxon>Dikarya</taxon>
        <taxon>Ascomycota</taxon>
        <taxon>Saccharomycotina</taxon>
        <taxon>Saccharomycetes</taxon>
        <taxon>Saccharomycetales</taxon>
        <taxon>Saccharomycetaceae</taxon>
        <taxon>Kluyveromyces</taxon>
    </lineage>
</organism>
<evidence type="ECO:0000256" key="1">
    <source>
        <dbReference type="SAM" id="Phobius"/>
    </source>
</evidence>
<feature type="transmembrane region" description="Helical" evidence="1">
    <location>
        <begin position="116"/>
        <end position="135"/>
    </location>
</feature>
<dbReference type="Proteomes" id="UP000000598">
    <property type="component" value="Chromosome F"/>
</dbReference>
<gene>
    <name evidence="3" type="ORF">KLLA0_F02640g</name>
</gene>
<accession>Q6CLJ0</accession>
<dbReference type="KEGG" id="kla:KLLA0_F02640g"/>
<dbReference type="Gene3D" id="3.20.180.10">
    <property type="entry name" value="PNP-oxidase-like"/>
    <property type="match status" value="1"/>
</dbReference>
<dbReference type="OMA" id="DFLIEWY"/>
<reference evidence="3 4" key="1">
    <citation type="journal article" date="2004" name="Nature">
        <title>Genome evolution in yeasts.</title>
        <authorList>
            <consortium name="Genolevures"/>
            <person name="Dujon B."/>
            <person name="Sherman D."/>
            <person name="Fischer G."/>
            <person name="Durrens P."/>
            <person name="Casaregola S."/>
            <person name="Lafontaine I."/>
            <person name="de Montigny J."/>
            <person name="Marck C."/>
            <person name="Neuveglise C."/>
            <person name="Talla E."/>
            <person name="Goffard N."/>
            <person name="Frangeul L."/>
            <person name="Aigle M."/>
            <person name="Anthouard V."/>
            <person name="Babour A."/>
            <person name="Barbe V."/>
            <person name="Barnay S."/>
            <person name="Blanchin S."/>
            <person name="Beckerich J.M."/>
            <person name="Beyne E."/>
            <person name="Bleykasten C."/>
            <person name="Boisrame A."/>
            <person name="Boyer J."/>
            <person name="Cattolico L."/>
            <person name="Confanioleri F."/>
            <person name="de Daruvar A."/>
            <person name="Despons L."/>
            <person name="Fabre E."/>
            <person name="Fairhead C."/>
            <person name="Ferry-Dumazet H."/>
            <person name="Groppi A."/>
            <person name="Hantraye F."/>
            <person name="Hennequin C."/>
            <person name="Jauniaux N."/>
            <person name="Joyet P."/>
            <person name="Kachouri R."/>
            <person name="Kerrest A."/>
            <person name="Koszul R."/>
            <person name="Lemaire M."/>
            <person name="Lesur I."/>
            <person name="Ma L."/>
            <person name="Muller H."/>
            <person name="Nicaud J.M."/>
            <person name="Nikolski M."/>
            <person name="Oztas S."/>
            <person name="Ozier-Kalogeropoulos O."/>
            <person name="Pellenz S."/>
            <person name="Potier S."/>
            <person name="Richard G.F."/>
            <person name="Straub M.L."/>
            <person name="Suleau A."/>
            <person name="Swennene D."/>
            <person name="Tekaia F."/>
            <person name="Wesolowski-Louvel M."/>
            <person name="Westhof E."/>
            <person name="Wirth B."/>
            <person name="Zeniou-Meyer M."/>
            <person name="Zivanovic I."/>
            <person name="Bolotin-Fukuhara M."/>
            <person name="Thierry A."/>
            <person name="Bouchier C."/>
            <person name="Caudron B."/>
            <person name="Scarpelli C."/>
            <person name="Gaillardin C."/>
            <person name="Weissenbach J."/>
            <person name="Wincker P."/>
            <person name="Souciet J.L."/>
        </authorList>
    </citation>
    <scope>NUCLEOTIDE SEQUENCE [LARGE SCALE GENOMIC DNA]</scope>
    <source>
        <strain evidence="4">ATCC 8585 / CBS 2359 / DSM 70799 / NBRC 1267 / NRRL Y-1140 / WM37</strain>
    </source>
</reference>
<dbReference type="GeneID" id="2896006"/>
<dbReference type="InterPro" id="IPR019595">
    <property type="entry name" value="DUF2470"/>
</dbReference>
<keyword evidence="1" id="KW-0472">Membrane</keyword>
<dbReference type="HOGENOM" id="CLU_081019_1_0_1"/>
<dbReference type="RefSeq" id="XP_455199.1">
    <property type="nucleotide sequence ID" value="XM_455199.1"/>
</dbReference>
<sequence length="217" mass="25316">MSENTTSAKGTAQSIIAHMNKDHKLALEDFLYVFGNVPITDQISSVRLKEFELDHMTILFQHAAIDFDIEKVIPFDPPLSSFRDSRDRLVSMAKEAAEKRGVSHVMINEMSYPRDFVEYLIIILVFLPIVVFMKRSLLQYFPLPQYIIDFISKDAVLISIIIGEIICHAAETYFLLRPRLNYHRVPTDFLVEWYFFGMLEGYPIVKRFDDLAYQRTH</sequence>